<accession>A0A8X6XUK8</accession>
<sequence length="106" mass="11889">MEVRNRSSKNVSRRLGLKILGSERLNIFSSGYKTSKNQTCSKVEVRLRNVLSGEETLIEALEIEEISKATLSLPNPDAWAEMESKGFKLTFSCNESSENCEIFIGL</sequence>
<dbReference type="Proteomes" id="UP000886998">
    <property type="component" value="Unassembled WGS sequence"/>
</dbReference>
<name>A0A8X6XUK8_9ARAC</name>
<gene>
    <name evidence="1" type="primary">AVEN_179365_1</name>
    <name evidence="1" type="ORF">TNIN_223521</name>
</gene>
<comment type="caution">
    <text evidence="1">The sequence shown here is derived from an EMBL/GenBank/DDBJ whole genome shotgun (WGS) entry which is preliminary data.</text>
</comment>
<reference evidence="1" key="1">
    <citation type="submission" date="2020-08" db="EMBL/GenBank/DDBJ databases">
        <title>Multicomponent nature underlies the extraordinary mechanical properties of spider dragline silk.</title>
        <authorList>
            <person name="Kono N."/>
            <person name="Nakamura H."/>
            <person name="Mori M."/>
            <person name="Yoshida Y."/>
            <person name="Ohtoshi R."/>
            <person name="Malay A.D."/>
            <person name="Moran D.A.P."/>
            <person name="Tomita M."/>
            <person name="Numata K."/>
            <person name="Arakawa K."/>
        </authorList>
    </citation>
    <scope>NUCLEOTIDE SEQUENCE</scope>
</reference>
<evidence type="ECO:0000313" key="1">
    <source>
        <dbReference type="EMBL" id="GFY59368.1"/>
    </source>
</evidence>
<organism evidence="1 2">
    <name type="scientific">Trichonephila inaurata madagascariensis</name>
    <dbReference type="NCBI Taxonomy" id="2747483"/>
    <lineage>
        <taxon>Eukaryota</taxon>
        <taxon>Metazoa</taxon>
        <taxon>Ecdysozoa</taxon>
        <taxon>Arthropoda</taxon>
        <taxon>Chelicerata</taxon>
        <taxon>Arachnida</taxon>
        <taxon>Araneae</taxon>
        <taxon>Araneomorphae</taxon>
        <taxon>Entelegynae</taxon>
        <taxon>Araneoidea</taxon>
        <taxon>Nephilidae</taxon>
        <taxon>Trichonephila</taxon>
        <taxon>Trichonephila inaurata</taxon>
    </lineage>
</organism>
<dbReference type="AlphaFoldDB" id="A0A8X6XUK8"/>
<proteinExistence type="predicted"/>
<keyword evidence="2" id="KW-1185">Reference proteome</keyword>
<dbReference type="EMBL" id="BMAV01012592">
    <property type="protein sequence ID" value="GFY59368.1"/>
    <property type="molecule type" value="Genomic_DNA"/>
</dbReference>
<evidence type="ECO:0000313" key="2">
    <source>
        <dbReference type="Proteomes" id="UP000886998"/>
    </source>
</evidence>
<dbReference type="OrthoDB" id="6466442at2759"/>
<protein>
    <submittedName>
        <fullName evidence="1">DUF1758 domain-containing protein</fullName>
    </submittedName>
</protein>